<feature type="non-terminal residue" evidence="1">
    <location>
        <position position="1"/>
    </location>
</feature>
<evidence type="ECO:0000313" key="1">
    <source>
        <dbReference type="EMBL" id="KAK1783950.1"/>
    </source>
</evidence>
<comment type="caution">
    <text evidence="1">The sequence shown here is derived from an EMBL/GenBank/DDBJ whole genome shotgun (WGS) entry which is preliminary data.</text>
</comment>
<protein>
    <submittedName>
        <fullName evidence="1">Uncharacterized protein</fullName>
    </submittedName>
</protein>
<keyword evidence="2" id="KW-1185">Reference proteome</keyword>
<dbReference type="AlphaFoldDB" id="A0AAD8YQI7"/>
<organism evidence="1 2">
    <name type="scientific">Electrophorus voltai</name>
    <dbReference type="NCBI Taxonomy" id="2609070"/>
    <lineage>
        <taxon>Eukaryota</taxon>
        <taxon>Metazoa</taxon>
        <taxon>Chordata</taxon>
        <taxon>Craniata</taxon>
        <taxon>Vertebrata</taxon>
        <taxon>Euteleostomi</taxon>
        <taxon>Actinopterygii</taxon>
        <taxon>Neopterygii</taxon>
        <taxon>Teleostei</taxon>
        <taxon>Ostariophysi</taxon>
        <taxon>Gymnotiformes</taxon>
        <taxon>Gymnotoidei</taxon>
        <taxon>Gymnotidae</taxon>
        <taxon>Electrophorus</taxon>
    </lineage>
</organism>
<name>A0AAD8YQI7_9TELE</name>
<dbReference type="Proteomes" id="UP001239994">
    <property type="component" value="Unassembled WGS sequence"/>
</dbReference>
<proteinExistence type="predicted"/>
<dbReference type="EMBL" id="JAROKS010000862">
    <property type="protein sequence ID" value="KAK1783950.1"/>
    <property type="molecule type" value="Genomic_DNA"/>
</dbReference>
<gene>
    <name evidence="1" type="ORF">P4O66_004645</name>
</gene>
<reference evidence="1" key="1">
    <citation type="submission" date="2023-03" db="EMBL/GenBank/DDBJ databases">
        <title>Electrophorus voltai genome.</title>
        <authorList>
            <person name="Bian C."/>
        </authorList>
    </citation>
    <scope>NUCLEOTIDE SEQUENCE</scope>
    <source>
        <strain evidence="1">CB-2022</strain>
        <tissue evidence="1">Muscle</tissue>
    </source>
</reference>
<accession>A0AAD8YQI7</accession>
<sequence length="59" mass="6472">CTEDTVSTDIHTSLTHLEDMDSYVPVLFTDYSSAVNTVTPTKLTETLTTGLTPSFCKWG</sequence>
<evidence type="ECO:0000313" key="2">
    <source>
        <dbReference type="Proteomes" id="UP001239994"/>
    </source>
</evidence>